<proteinExistence type="predicted"/>
<feature type="chain" id="PRO_5021386338" description="Extracellular membrane protein CFEM domain-containing protein" evidence="2">
    <location>
        <begin position="19"/>
        <end position="171"/>
    </location>
</feature>
<name>A0A4Y7R5I8_COPMI</name>
<evidence type="ECO:0000256" key="1">
    <source>
        <dbReference type="SAM" id="MobiDB-lite"/>
    </source>
</evidence>
<dbReference type="AlphaFoldDB" id="A0A4Y7R5I8"/>
<organism evidence="3 4">
    <name type="scientific">Coprinellus micaceus</name>
    <name type="common">Glistening ink-cap mushroom</name>
    <name type="synonym">Coprinus micaceus</name>
    <dbReference type="NCBI Taxonomy" id="71717"/>
    <lineage>
        <taxon>Eukaryota</taxon>
        <taxon>Fungi</taxon>
        <taxon>Dikarya</taxon>
        <taxon>Basidiomycota</taxon>
        <taxon>Agaricomycotina</taxon>
        <taxon>Agaricomycetes</taxon>
        <taxon>Agaricomycetidae</taxon>
        <taxon>Agaricales</taxon>
        <taxon>Agaricineae</taxon>
        <taxon>Psathyrellaceae</taxon>
        <taxon>Coprinellus</taxon>
    </lineage>
</organism>
<sequence>MHFSYAVVAALVAGQAYASTVDVFPRQTPDELLKMIPAACSSTCQPLANLQTECGSASDPIGCVCKASNVKAMDDCIKCVGDEITKTTAGSGVDPATIQAGLDSAQQTFRDMCKDAGGSTGGSSSGTTTAAASGSTGTAGSTLGNGNSGVRVEFAGSALLGVAGLIGALLL</sequence>
<feature type="compositionally biased region" description="Low complexity" evidence="1">
    <location>
        <begin position="125"/>
        <end position="139"/>
    </location>
</feature>
<dbReference type="EMBL" id="QPFP01000665">
    <property type="protein sequence ID" value="TEB04012.1"/>
    <property type="molecule type" value="Genomic_DNA"/>
</dbReference>
<keyword evidence="4" id="KW-1185">Reference proteome</keyword>
<evidence type="ECO:0000256" key="2">
    <source>
        <dbReference type="SAM" id="SignalP"/>
    </source>
</evidence>
<comment type="caution">
    <text evidence="3">The sequence shown here is derived from an EMBL/GenBank/DDBJ whole genome shotgun (WGS) entry which is preliminary data.</text>
</comment>
<dbReference type="Proteomes" id="UP000298030">
    <property type="component" value="Unassembled WGS sequence"/>
</dbReference>
<feature type="signal peptide" evidence="2">
    <location>
        <begin position="1"/>
        <end position="18"/>
    </location>
</feature>
<accession>A0A4Y7R5I8</accession>
<gene>
    <name evidence="3" type="ORF">FA13DRAFT_1825075</name>
</gene>
<evidence type="ECO:0008006" key="5">
    <source>
        <dbReference type="Google" id="ProtNLM"/>
    </source>
</evidence>
<reference evidence="3 4" key="1">
    <citation type="journal article" date="2019" name="Nat. Ecol. Evol.">
        <title>Megaphylogeny resolves global patterns of mushroom evolution.</title>
        <authorList>
            <person name="Varga T."/>
            <person name="Krizsan K."/>
            <person name="Foldi C."/>
            <person name="Dima B."/>
            <person name="Sanchez-Garcia M."/>
            <person name="Sanchez-Ramirez S."/>
            <person name="Szollosi G.J."/>
            <person name="Szarkandi J.G."/>
            <person name="Papp V."/>
            <person name="Albert L."/>
            <person name="Andreopoulos W."/>
            <person name="Angelini C."/>
            <person name="Antonin V."/>
            <person name="Barry K.W."/>
            <person name="Bougher N.L."/>
            <person name="Buchanan P."/>
            <person name="Buyck B."/>
            <person name="Bense V."/>
            <person name="Catcheside P."/>
            <person name="Chovatia M."/>
            <person name="Cooper J."/>
            <person name="Damon W."/>
            <person name="Desjardin D."/>
            <person name="Finy P."/>
            <person name="Geml J."/>
            <person name="Haridas S."/>
            <person name="Hughes K."/>
            <person name="Justo A."/>
            <person name="Karasinski D."/>
            <person name="Kautmanova I."/>
            <person name="Kiss B."/>
            <person name="Kocsube S."/>
            <person name="Kotiranta H."/>
            <person name="LaButti K.M."/>
            <person name="Lechner B.E."/>
            <person name="Liimatainen K."/>
            <person name="Lipzen A."/>
            <person name="Lukacs Z."/>
            <person name="Mihaltcheva S."/>
            <person name="Morgado L.N."/>
            <person name="Niskanen T."/>
            <person name="Noordeloos M.E."/>
            <person name="Ohm R.A."/>
            <person name="Ortiz-Santana B."/>
            <person name="Ovrebo C."/>
            <person name="Racz N."/>
            <person name="Riley R."/>
            <person name="Savchenko A."/>
            <person name="Shiryaev A."/>
            <person name="Soop K."/>
            <person name="Spirin V."/>
            <person name="Szebenyi C."/>
            <person name="Tomsovsky M."/>
            <person name="Tulloss R.E."/>
            <person name="Uehling J."/>
            <person name="Grigoriev I.V."/>
            <person name="Vagvolgyi C."/>
            <person name="Papp T."/>
            <person name="Martin F.M."/>
            <person name="Miettinen O."/>
            <person name="Hibbett D.S."/>
            <person name="Nagy L.G."/>
        </authorList>
    </citation>
    <scope>NUCLEOTIDE SEQUENCE [LARGE SCALE GENOMIC DNA]</scope>
    <source>
        <strain evidence="3 4">FP101781</strain>
    </source>
</reference>
<evidence type="ECO:0000313" key="3">
    <source>
        <dbReference type="EMBL" id="TEB04012.1"/>
    </source>
</evidence>
<evidence type="ECO:0000313" key="4">
    <source>
        <dbReference type="Proteomes" id="UP000298030"/>
    </source>
</evidence>
<dbReference type="OrthoDB" id="3013668at2759"/>
<protein>
    <recommendedName>
        <fullName evidence="5">Extracellular membrane protein CFEM domain-containing protein</fullName>
    </recommendedName>
</protein>
<keyword evidence="2" id="KW-0732">Signal</keyword>
<feature type="region of interest" description="Disordered" evidence="1">
    <location>
        <begin position="115"/>
        <end position="139"/>
    </location>
</feature>